<dbReference type="Gene3D" id="3.40.33.10">
    <property type="entry name" value="CAP"/>
    <property type="match status" value="2"/>
</dbReference>
<evidence type="ECO:0000256" key="1">
    <source>
        <dbReference type="SAM" id="MobiDB-lite"/>
    </source>
</evidence>
<proteinExistence type="predicted"/>
<evidence type="ECO:0000313" key="4">
    <source>
        <dbReference type="Proteomes" id="UP000225706"/>
    </source>
</evidence>
<dbReference type="STRING" id="50429.A0A2B4S504"/>
<feature type="region of interest" description="Disordered" evidence="1">
    <location>
        <begin position="347"/>
        <end position="413"/>
    </location>
</feature>
<feature type="domain" description="SCP" evidence="2">
    <location>
        <begin position="717"/>
        <end position="858"/>
    </location>
</feature>
<accession>A0A2B4S504</accession>
<name>A0A2B4S504_STYPI</name>
<dbReference type="InterPro" id="IPR034113">
    <property type="entry name" value="SCP_GAPR1-like"/>
</dbReference>
<dbReference type="SUPFAM" id="SSF55797">
    <property type="entry name" value="PR-1-like"/>
    <property type="match status" value="2"/>
</dbReference>
<dbReference type="OrthoDB" id="5950291at2759"/>
<sequence>MGYLMWTQQWPVTELKKLDREARKIIVENGGKHHNGSTAILYLPREMGGRGLRSIEEQYKVTKIKTAVKLYSSGDPAMAVVREFEERAEELGHSSLVKEAARYADEMGLQLQLEYPSPACIKRDSGEVITAEKLKVELRTVLEEKTRETMHEQNWQGKLLSAITEDESLNFNGCYWWLSSWKQCPTHTVGGMFELYEQLLPTRLYACQKTHTDTCALHIELLQLTAANSRDKPESFTTARSMDKRPNNERSLRVEEEESKPTAEASSLLFIHSCPWIEDFNFHVGNKAHYSIIARRWFNATIMLLVFLDASISFIAKAQPFNQGKYLVNGIMDVLPNGNLKLRLDARKESSGAGEQPLNPTTVLPTSGYTTEPPTGGATSTGTAPTPGSTIGFSTTPGSSISPGIRNPGGNPRRVALNLHNDHRRVHNAPRMRLTSQLNDDAQRYADKLARESLFVHDQQNRRQGENLRLQCAPGSDVDLVKKAVDAWYNEVCTYNFDNPRASSGVTGHFTQVVWKKSTRLGIGLARGSYAFGSHLFDNCLFVVVSAGSLRIPVEGQLIYDSSSKMVDLCLSAHMCPPCVFDTLCNQGGIYPMQGTNALPYSSNASPLTSVSTTPTSPLTSVSSTPTSSSSELASTESPSTTEATTQIISTTEEPASSTTASTPSSSSITDHTPSSVSETTSITEATETTESGNLSPTTSVTASATTVGGGIDAETDVHQKGLDKHNYYRKIHNSPALSLSSQLNSDAQKTAERIAAQGKLVHTDDSELGEKGENLGKLCVTDETLEEVIVKVVERWYNEVCKYDFSKPEGSQSTGHFTQLVWASTRELGLGWAKKDEGDFPCYYVAGRYSPGGNIDNRFEENVMKGSFDSSYCSSKRRTLKRLRDPVWPKWYNVIVRSLHHY</sequence>
<reference evidence="4" key="1">
    <citation type="journal article" date="2017" name="bioRxiv">
        <title>Comparative analysis of the genomes of Stylophora pistillata and Acropora digitifera provides evidence for extensive differences between species of corals.</title>
        <authorList>
            <person name="Voolstra C.R."/>
            <person name="Li Y."/>
            <person name="Liew Y.J."/>
            <person name="Baumgarten S."/>
            <person name="Zoccola D."/>
            <person name="Flot J.-F."/>
            <person name="Tambutte S."/>
            <person name="Allemand D."/>
            <person name="Aranda M."/>
        </authorList>
    </citation>
    <scope>NUCLEOTIDE SEQUENCE [LARGE SCALE GENOMIC DNA]</scope>
</reference>
<dbReference type="PROSITE" id="PS01009">
    <property type="entry name" value="CRISP_1"/>
    <property type="match status" value="2"/>
</dbReference>
<feature type="compositionally biased region" description="Low complexity" evidence="1">
    <location>
        <begin position="605"/>
        <end position="704"/>
    </location>
</feature>
<feature type="compositionally biased region" description="Polar residues" evidence="1">
    <location>
        <begin position="391"/>
        <end position="402"/>
    </location>
</feature>
<protein>
    <submittedName>
        <fullName evidence="3">Golgi-associated plant pathogenesis-related protein 1</fullName>
    </submittedName>
</protein>
<feature type="domain" description="SCP" evidence="2">
    <location>
        <begin position="411"/>
        <end position="545"/>
    </location>
</feature>
<feature type="region of interest" description="Disordered" evidence="1">
    <location>
        <begin position="232"/>
        <end position="259"/>
    </location>
</feature>
<dbReference type="Proteomes" id="UP000225706">
    <property type="component" value="Unassembled WGS sequence"/>
</dbReference>
<keyword evidence="4" id="KW-1185">Reference proteome</keyword>
<dbReference type="FunFam" id="3.40.33.10:FF:000002">
    <property type="entry name" value="Golgi-associated plant pathogenesis-related protein 1"/>
    <property type="match status" value="1"/>
</dbReference>
<feature type="compositionally biased region" description="Basic and acidic residues" evidence="1">
    <location>
        <begin position="241"/>
        <end position="254"/>
    </location>
</feature>
<dbReference type="Pfam" id="PF00188">
    <property type="entry name" value="CAP"/>
    <property type="match status" value="2"/>
</dbReference>
<feature type="compositionally biased region" description="Polar residues" evidence="1">
    <location>
        <begin position="358"/>
        <end position="369"/>
    </location>
</feature>
<feature type="compositionally biased region" description="Low complexity" evidence="1">
    <location>
        <begin position="370"/>
        <end position="390"/>
    </location>
</feature>
<dbReference type="PANTHER" id="PTHR10334">
    <property type="entry name" value="CYSTEINE-RICH SECRETORY PROTEIN-RELATED"/>
    <property type="match status" value="1"/>
</dbReference>
<dbReference type="InterPro" id="IPR001283">
    <property type="entry name" value="CRISP-related"/>
</dbReference>
<dbReference type="InterPro" id="IPR018244">
    <property type="entry name" value="Allrgn_V5/Tpx1_CS"/>
</dbReference>
<dbReference type="GO" id="GO:0005576">
    <property type="term" value="C:extracellular region"/>
    <property type="evidence" value="ECO:0007669"/>
    <property type="project" value="InterPro"/>
</dbReference>
<evidence type="ECO:0000313" key="3">
    <source>
        <dbReference type="EMBL" id="PFX24971.1"/>
    </source>
</evidence>
<comment type="caution">
    <text evidence="3">The sequence shown here is derived from an EMBL/GenBank/DDBJ whole genome shotgun (WGS) entry which is preliminary data.</text>
</comment>
<gene>
    <name evidence="3" type="primary">GLIPR2</name>
    <name evidence="3" type="ORF">AWC38_SpisGene10432</name>
</gene>
<feature type="region of interest" description="Disordered" evidence="1">
    <location>
        <begin position="604"/>
        <end position="704"/>
    </location>
</feature>
<dbReference type="EMBL" id="LSMT01000163">
    <property type="protein sequence ID" value="PFX24971.1"/>
    <property type="molecule type" value="Genomic_DNA"/>
</dbReference>
<dbReference type="SMART" id="SM00198">
    <property type="entry name" value="SCP"/>
    <property type="match status" value="2"/>
</dbReference>
<evidence type="ECO:0000259" key="2">
    <source>
        <dbReference type="SMART" id="SM00198"/>
    </source>
</evidence>
<dbReference type="InterPro" id="IPR035940">
    <property type="entry name" value="CAP_sf"/>
</dbReference>
<organism evidence="3 4">
    <name type="scientific">Stylophora pistillata</name>
    <name type="common">Smooth cauliflower coral</name>
    <dbReference type="NCBI Taxonomy" id="50429"/>
    <lineage>
        <taxon>Eukaryota</taxon>
        <taxon>Metazoa</taxon>
        <taxon>Cnidaria</taxon>
        <taxon>Anthozoa</taxon>
        <taxon>Hexacorallia</taxon>
        <taxon>Scleractinia</taxon>
        <taxon>Astrocoeniina</taxon>
        <taxon>Pocilloporidae</taxon>
        <taxon>Stylophora</taxon>
    </lineage>
</organism>
<dbReference type="InterPro" id="IPR014044">
    <property type="entry name" value="CAP_dom"/>
</dbReference>
<dbReference type="AlphaFoldDB" id="A0A2B4S504"/>
<dbReference type="CDD" id="cd05382">
    <property type="entry name" value="CAP_GAPR1-like"/>
    <property type="match status" value="2"/>
</dbReference>